<organism evidence="2 3">
    <name type="scientific">Uabimicrobium amorphum</name>
    <dbReference type="NCBI Taxonomy" id="2596890"/>
    <lineage>
        <taxon>Bacteria</taxon>
        <taxon>Pseudomonadati</taxon>
        <taxon>Planctomycetota</taxon>
        <taxon>Candidatus Uabimicrobiia</taxon>
        <taxon>Candidatus Uabimicrobiales</taxon>
        <taxon>Candidatus Uabimicrobiaceae</taxon>
        <taxon>Candidatus Uabimicrobium</taxon>
    </lineage>
</organism>
<dbReference type="KEGG" id="uam:UABAM_01271"/>
<keyword evidence="1" id="KW-1133">Transmembrane helix</keyword>
<accession>A0A5S9F1Y9</accession>
<evidence type="ECO:0000256" key="1">
    <source>
        <dbReference type="SAM" id="Phobius"/>
    </source>
</evidence>
<dbReference type="Proteomes" id="UP000326354">
    <property type="component" value="Chromosome"/>
</dbReference>
<proteinExistence type="predicted"/>
<evidence type="ECO:0000313" key="3">
    <source>
        <dbReference type="Proteomes" id="UP000326354"/>
    </source>
</evidence>
<feature type="transmembrane region" description="Helical" evidence="1">
    <location>
        <begin position="31"/>
        <end position="48"/>
    </location>
</feature>
<sequence length="209" mass="24941">MDFDVEDYKRRQEARRKKDVAIRRKKARNQAIGATIVFVCLSAMLSTTEMGCDFLQSHVDSYVDPFIAQAKRIDNHPKGYPYYPGLKPTFQDLMKKNFKDSWLISIQKYVCDMNLFWSRSYKAYLSYKKYRQYFGCFMPEKIPEFYFYEMSSAIDCGQFKDCGEIIDIFYAKYSHKLNQVEPWASKIKKIKIRWDQINPAKRAINEFVY</sequence>
<protein>
    <submittedName>
        <fullName evidence="2">Uncharacterized protein</fullName>
    </submittedName>
</protein>
<evidence type="ECO:0000313" key="2">
    <source>
        <dbReference type="EMBL" id="BBM82928.1"/>
    </source>
</evidence>
<reference evidence="2 3" key="1">
    <citation type="submission" date="2019-08" db="EMBL/GenBank/DDBJ databases">
        <title>Complete genome sequence of Candidatus Uab amorphum.</title>
        <authorList>
            <person name="Shiratori T."/>
            <person name="Suzuki S."/>
            <person name="Kakizawa Y."/>
            <person name="Ishida K."/>
        </authorList>
    </citation>
    <scope>NUCLEOTIDE SEQUENCE [LARGE SCALE GENOMIC DNA]</scope>
    <source>
        <strain evidence="2 3">SRT547</strain>
    </source>
</reference>
<gene>
    <name evidence="2" type="ORF">UABAM_01271</name>
</gene>
<keyword evidence="1" id="KW-0812">Transmembrane</keyword>
<dbReference type="EMBL" id="AP019860">
    <property type="protein sequence ID" value="BBM82928.1"/>
    <property type="molecule type" value="Genomic_DNA"/>
</dbReference>
<dbReference type="AlphaFoldDB" id="A0A5S9F1Y9"/>
<name>A0A5S9F1Y9_UABAM</name>
<dbReference type="RefSeq" id="WP_151967153.1">
    <property type="nucleotide sequence ID" value="NZ_AP019860.1"/>
</dbReference>
<keyword evidence="1" id="KW-0472">Membrane</keyword>
<keyword evidence="3" id="KW-1185">Reference proteome</keyword>